<name>A0A2T1HMQ1_9HYPH</name>
<evidence type="ECO:0000256" key="4">
    <source>
        <dbReference type="SAM" id="MobiDB-lite"/>
    </source>
</evidence>
<feature type="DNA-binding region" description="H-T-H motif" evidence="3">
    <location>
        <begin position="50"/>
        <end position="69"/>
    </location>
</feature>
<dbReference type="RefSeq" id="WP_106339924.1">
    <property type="nucleotide sequence ID" value="NZ_PVZS01000035.1"/>
</dbReference>
<dbReference type="Pfam" id="PF00440">
    <property type="entry name" value="TetR_N"/>
    <property type="match status" value="1"/>
</dbReference>
<dbReference type="Proteomes" id="UP000239772">
    <property type="component" value="Unassembled WGS sequence"/>
</dbReference>
<dbReference type="GO" id="GO:0000976">
    <property type="term" value="F:transcription cis-regulatory region binding"/>
    <property type="evidence" value="ECO:0007669"/>
    <property type="project" value="TreeGrafter"/>
</dbReference>
<gene>
    <name evidence="6" type="ORF">SLNSH_21720</name>
</gene>
<dbReference type="Gene3D" id="1.10.357.10">
    <property type="entry name" value="Tetracycline Repressor, domain 2"/>
    <property type="match status" value="1"/>
</dbReference>
<dbReference type="PRINTS" id="PR00455">
    <property type="entry name" value="HTHTETR"/>
</dbReference>
<comment type="caution">
    <text evidence="6">The sequence shown here is derived from an EMBL/GenBank/DDBJ whole genome shotgun (WGS) entry which is preliminary data.</text>
</comment>
<dbReference type="EMBL" id="PVZS01000035">
    <property type="protein sequence ID" value="PSC02903.1"/>
    <property type="molecule type" value="Genomic_DNA"/>
</dbReference>
<reference evidence="7" key="1">
    <citation type="submission" date="2018-03" db="EMBL/GenBank/DDBJ databases">
        <authorList>
            <person name="Sun L."/>
            <person name="Liu H."/>
            <person name="Chen W."/>
            <person name="Huang K."/>
            <person name="Liu W."/>
            <person name="Gao X."/>
        </authorList>
    </citation>
    <scope>NUCLEOTIDE SEQUENCE [LARGE SCALE GENOMIC DNA]</scope>
    <source>
        <strain evidence="7">SH9</strain>
    </source>
</reference>
<dbReference type="GO" id="GO:0003700">
    <property type="term" value="F:DNA-binding transcription factor activity"/>
    <property type="evidence" value="ECO:0007669"/>
    <property type="project" value="TreeGrafter"/>
</dbReference>
<evidence type="ECO:0000256" key="3">
    <source>
        <dbReference type="PROSITE-ProRule" id="PRU00335"/>
    </source>
</evidence>
<dbReference type="OrthoDB" id="9787680at2"/>
<evidence type="ECO:0000256" key="2">
    <source>
        <dbReference type="ARBA" id="ARBA00023125"/>
    </source>
</evidence>
<dbReference type="InterPro" id="IPR041490">
    <property type="entry name" value="KstR2_TetR_C"/>
</dbReference>
<feature type="compositionally biased region" description="Basic residues" evidence="4">
    <location>
        <begin position="14"/>
        <end position="23"/>
    </location>
</feature>
<dbReference type="SUPFAM" id="SSF48498">
    <property type="entry name" value="Tetracyclin repressor-like, C-terminal domain"/>
    <property type="match status" value="1"/>
</dbReference>
<dbReference type="Pfam" id="PF17932">
    <property type="entry name" value="TetR_C_24"/>
    <property type="match status" value="1"/>
</dbReference>
<dbReference type="AlphaFoldDB" id="A0A2T1HMQ1"/>
<dbReference type="SUPFAM" id="SSF46689">
    <property type="entry name" value="Homeodomain-like"/>
    <property type="match status" value="1"/>
</dbReference>
<dbReference type="InterPro" id="IPR009057">
    <property type="entry name" value="Homeodomain-like_sf"/>
</dbReference>
<keyword evidence="2 3" id="KW-0238">DNA-binding</keyword>
<dbReference type="PANTHER" id="PTHR30055">
    <property type="entry name" value="HTH-TYPE TRANSCRIPTIONAL REGULATOR RUTR"/>
    <property type="match status" value="1"/>
</dbReference>
<proteinExistence type="predicted"/>
<dbReference type="InterPro" id="IPR050109">
    <property type="entry name" value="HTH-type_TetR-like_transc_reg"/>
</dbReference>
<dbReference type="Gene3D" id="1.10.10.60">
    <property type="entry name" value="Homeodomain-like"/>
    <property type="match status" value="1"/>
</dbReference>
<feature type="region of interest" description="Disordered" evidence="4">
    <location>
        <begin position="1"/>
        <end position="27"/>
    </location>
</feature>
<dbReference type="PANTHER" id="PTHR30055:SF183">
    <property type="entry name" value="NUCLEOID OCCLUSION FACTOR SLMA"/>
    <property type="match status" value="1"/>
</dbReference>
<feature type="domain" description="HTH tetR-type" evidence="5">
    <location>
        <begin position="27"/>
        <end position="87"/>
    </location>
</feature>
<evidence type="ECO:0000313" key="7">
    <source>
        <dbReference type="Proteomes" id="UP000239772"/>
    </source>
</evidence>
<sequence length="222" mass="24782">MSIDSASAREARPRAAKPKKPPIKKSEATRARILDAAAYVFRRKGYAHARLSDIAKKARTQTSSIYYYFESREAIVSEVLRIANEKTASYVNAAISEQPVGATARERITAAIHGHFRIVLSDNDYTSAHMRIFDQIPEKLQEHFLKVLDQNAGIWRDLFDAARAEGAIAPDVDLSVLRLLLLGMMNWSIEWFKPGRMSVDQIADQAARLFFDGAGPPRAPAP</sequence>
<evidence type="ECO:0000259" key="5">
    <source>
        <dbReference type="PROSITE" id="PS50977"/>
    </source>
</evidence>
<dbReference type="InterPro" id="IPR001647">
    <property type="entry name" value="HTH_TetR"/>
</dbReference>
<dbReference type="PROSITE" id="PS50977">
    <property type="entry name" value="HTH_TETR_2"/>
    <property type="match status" value="1"/>
</dbReference>
<evidence type="ECO:0000256" key="1">
    <source>
        <dbReference type="ARBA" id="ARBA00023054"/>
    </source>
</evidence>
<dbReference type="InterPro" id="IPR036271">
    <property type="entry name" value="Tet_transcr_reg_TetR-rel_C_sf"/>
</dbReference>
<keyword evidence="1" id="KW-0175">Coiled coil</keyword>
<keyword evidence="7" id="KW-1185">Reference proteome</keyword>
<organism evidence="6 7">
    <name type="scientific">Alsobacter soli</name>
    <dbReference type="NCBI Taxonomy" id="2109933"/>
    <lineage>
        <taxon>Bacteria</taxon>
        <taxon>Pseudomonadati</taxon>
        <taxon>Pseudomonadota</taxon>
        <taxon>Alphaproteobacteria</taxon>
        <taxon>Hyphomicrobiales</taxon>
        <taxon>Alsobacteraceae</taxon>
        <taxon>Alsobacter</taxon>
    </lineage>
</organism>
<accession>A0A2T1HMQ1</accession>
<evidence type="ECO:0000313" key="6">
    <source>
        <dbReference type="EMBL" id="PSC02903.1"/>
    </source>
</evidence>
<protein>
    <submittedName>
        <fullName evidence="6">TetR/AcrR family transcriptional regulator</fullName>
    </submittedName>
</protein>